<dbReference type="Proteomes" id="UP000827872">
    <property type="component" value="Linkage Group LG09"/>
</dbReference>
<comment type="caution">
    <text evidence="1">The sequence shown here is derived from an EMBL/GenBank/DDBJ whole genome shotgun (WGS) entry which is preliminary data.</text>
</comment>
<gene>
    <name evidence="1" type="ORF">K3G42_021375</name>
</gene>
<evidence type="ECO:0000313" key="2">
    <source>
        <dbReference type="Proteomes" id="UP000827872"/>
    </source>
</evidence>
<protein>
    <submittedName>
        <fullName evidence="1">Uncharacterized protein</fullName>
    </submittedName>
</protein>
<proteinExistence type="predicted"/>
<evidence type="ECO:0000313" key="1">
    <source>
        <dbReference type="EMBL" id="KAH8003613.1"/>
    </source>
</evidence>
<accession>A0ACB8FDT8</accession>
<sequence length="101" mass="9726">MAGPERGGGRGEREAGSALGSFSPGGEGWRGGGDPSPDLAGETSDLPPGGGGRGGFPRPPGVDSLEAFPGTSGRVGWDPRGGSGEELGAPCGGAVVPGWPE</sequence>
<reference evidence="1" key="1">
    <citation type="submission" date="2021-08" db="EMBL/GenBank/DDBJ databases">
        <title>The first chromosome-level gecko genome reveals the dynamic sex chromosomes of Neotropical dwarf geckos (Sphaerodactylidae: Sphaerodactylus).</title>
        <authorList>
            <person name="Pinto B.J."/>
            <person name="Keating S.E."/>
            <person name="Gamble T."/>
        </authorList>
    </citation>
    <scope>NUCLEOTIDE SEQUENCE</scope>
    <source>
        <strain evidence="1">TG3544</strain>
    </source>
</reference>
<dbReference type="EMBL" id="CM037622">
    <property type="protein sequence ID" value="KAH8003613.1"/>
    <property type="molecule type" value="Genomic_DNA"/>
</dbReference>
<keyword evidence="2" id="KW-1185">Reference proteome</keyword>
<organism evidence="1 2">
    <name type="scientific">Sphaerodactylus townsendi</name>
    <dbReference type="NCBI Taxonomy" id="933632"/>
    <lineage>
        <taxon>Eukaryota</taxon>
        <taxon>Metazoa</taxon>
        <taxon>Chordata</taxon>
        <taxon>Craniata</taxon>
        <taxon>Vertebrata</taxon>
        <taxon>Euteleostomi</taxon>
        <taxon>Lepidosauria</taxon>
        <taxon>Squamata</taxon>
        <taxon>Bifurcata</taxon>
        <taxon>Gekkota</taxon>
        <taxon>Sphaerodactylidae</taxon>
        <taxon>Sphaerodactylus</taxon>
    </lineage>
</organism>
<name>A0ACB8FDT8_9SAUR</name>